<reference evidence="1" key="1">
    <citation type="submission" date="2023-10" db="EMBL/GenBank/DDBJ databases">
        <title>Genome assembly of Pristionchus species.</title>
        <authorList>
            <person name="Yoshida K."/>
            <person name="Sommer R.J."/>
        </authorList>
    </citation>
    <scope>NUCLEOTIDE SEQUENCE</scope>
    <source>
        <strain evidence="1">RS5133</strain>
    </source>
</reference>
<name>A0AAV5X2V0_9BILA</name>
<protein>
    <submittedName>
        <fullName evidence="1">Uncharacterized protein</fullName>
    </submittedName>
</protein>
<dbReference type="EMBL" id="BTSY01000115">
    <property type="protein sequence ID" value="GMT37365.1"/>
    <property type="molecule type" value="Genomic_DNA"/>
</dbReference>
<comment type="caution">
    <text evidence="1">The sequence shown here is derived from an EMBL/GenBank/DDBJ whole genome shotgun (WGS) entry which is preliminary data.</text>
</comment>
<keyword evidence="2" id="KW-1185">Reference proteome</keyword>
<proteinExistence type="predicted"/>
<dbReference type="Proteomes" id="UP001432322">
    <property type="component" value="Unassembled WGS sequence"/>
</dbReference>
<sequence length="59" mass="6466">IDDSLDLDDIGGPFLFLLIVHNESILVASKSLVNVRALQSEGSECQRDVQAVDVRAERV</sequence>
<dbReference type="AlphaFoldDB" id="A0AAV5X2V0"/>
<evidence type="ECO:0000313" key="1">
    <source>
        <dbReference type="EMBL" id="GMT37365.1"/>
    </source>
</evidence>
<evidence type="ECO:0000313" key="2">
    <source>
        <dbReference type="Proteomes" id="UP001432322"/>
    </source>
</evidence>
<feature type="non-terminal residue" evidence="1">
    <location>
        <position position="1"/>
    </location>
</feature>
<accession>A0AAV5X2V0</accession>
<gene>
    <name evidence="1" type="ORF">PFISCL1PPCAC_28662</name>
</gene>
<organism evidence="1 2">
    <name type="scientific">Pristionchus fissidentatus</name>
    <dbReference type="NCBI Taxonomy" id="1538716"/>
    <lineage>
        <taxon>Eukaryota</taxon>
        <taxon>Metazoa</taxon>
        <taxon>Ecdysozoa</taxon>
        <taxon>Nematoda</taxon>
        <taxon>Chromadorea</taxon>
        <taxon>Rhabditida</taxon>
        <taxon>Rhabditina</taxon>
        <taxon>Diplogasteromorpha</taxon>
        <taxon>Diplogasteroidea</taxon>
        <taxon>Neodiplogasteridae</taxon>
        <taxon>Pristionchus</taxon>
    </lineage>
</organism>